<feature type="domain" description="Peptidoglycan binding-like" evidence="2">
    <location>
        <begin position="42"/>
        <end position="96"/>
    </location>
</feature>
<evidence type="ECO:0000259" key="2">
    <source>
        <dbReference type="Pfam" id="PF01471"/>
    </source>
</evidence>
<feature type="domain" description="Peptidoglycan binding-like" evidence="2">
    <location>
        <begin position="111"/>
        <end position="147"/>
    </location>
</feature>
<evidence type="ECO:0000256" key="1">
    <source>
        <dbReference type="SAM" id="SignalP"/>
    </source>
</evidence>
<dbReference type="Pfam" id="PF01471">
    <property type="entry name" value="PG_binding_1"/>
    <property type="match status" value="2"/>
</dbReference>
<proteinExistence type="predicted"/>
<feature type="chain" id="PRO_5035246414" evidence="1">
    <location>
        <begin position="41"/>
        <end position="301"/>
    </location>
</feature>
<dbReference type="Pfam" id="PF05257">
    <property type="entry name" value="CHAP"/>
    <property type="match status" value="1"/>
</dbReference>
<feature type="signal peptide" evidence="1">
    <location>
        <begin position="1"/>
        <end position="40"/>
    </location>
</feature>
<dbReference type="Proteomes" id="UP000642748">
    <property type="component" value="Unassembled WGS sequence"/>
</dbReference>
<organism evidence="4 5">
    <name type="scientific">Rugosimonospora africana</name>
    <dbReference type="NCBI Taxonomy" id="556532"/>
    <lineage>
        <taxon>Bacteria</taxon>
        <taxon>Bacillati</taxon>
        <taxon>Actinomycetota</taxon>
        <taxon>Actinomycetes</taxon>
        <taxon>Micromonosporales</taxon>
        <taxon>Micromonosporaceae</taxon>
        <taxon>Rugosimonospora</taxon>
    </lineage>
</organism>
<dbReference type="AlphaFoldDB" id="A0A8J3VS72"/>
<feature type="domain" description="Peptidase C51" evidence="3">
    <location>
        <begin position="193"/>
        <end position="273"/>
    </location>
</feature>
<dbReference type="InterPro" id="IPR036366">
    <property type="entry name" value="PGBDSf"/>
</dbReference>
<accession>A0A8J3VS72</accession>
<dbReference type="Gene3D" id="1.10.101.10">
    <property type="entry name" value="PGBD-like superfamily/PGBD"/>
    <property type="match status" value="2"/>
</dbReference>
<evidence type="ECO:0000313" key="5">
    <source>
        <dbReference type="Proteomes" id="UP000642748"/>
    </source>
</evidence>
<comment type="caution">
    <text evidence="4">The sequence shown here is derived from an EMBL/GenBank/DDBJ whole genome shotgun (WGS) entry which is preliminary data.</text>
</comment>
<sequence length="301" mass="31466">MIRFQTEHRRTRSWRSAAIATVAAAAAVAAMVFSPGVSFAATDVQTAQTDLNGLNYNVGSVDGVVGPKTQAATSAFQSDRCLSVDAAIGAGTLAELKTVVQLVQTKAGMASPDGNYSSATTSAVKSYQSAHGLSADGVAGADTMTSMGIARIVASCRPAGATQGETIVNIAKAEVGTRAASNCVPGKGYNICADWCAAFATWVWRYAGVSIPFETYVPTVYDWAVSHNKWYGTSQLSLAQPGYLIIFGNATDRYHIGVVDHVSGSTVYVISGNTTNSSGIWGAWDKSYALSSSNFYGLVHL</sequence>
<dbReference type="EMBL" id="BONZ01000046">
    <property type="protein sequence ID" value="GIH16779.1"/>
    <property type="molecule type" value="Genomic_DNA"/>
</dbReference>
<gene>
    <name evidence="4" type="ORF">Raf01_49510</name>
</gene>
<dbReference type="InterPro" id="IPR036365">
    <property type="entry name" value="PGBD-like_sf"/>
</dbReference>
<evidence type="ECO:0000313" key="4">
    <source>
        <dbReference type="EMBL" id="GIH16779.1"/>
    </source>
</evidence>
<dbReference type="RefSeq" id="WP_203920355.1">
    <property type="nucleotide sequence ID" value="NZ_BONZ01000046.1"/>
</dbReference>
<evidence type="ECO:0000259" key="3">
    <source>
        <dbReference type="Pfam" id="PF05257"/>
    </source>
</evidence>
<dbReference type="InterPro" id="IPR002477">
    <property type="entry name" value="Peptidoglycan-bd-like"/>
</dbReference>
<dbReference type="SUPFAM" id="SSF47090">
    <property type="entry name" value="PGBD-like"/>
    <property type="match status" value="2"/>
</dbReference>
<name>A0A8J3VS72_9ACTN</name>
<reference evidence="4" key="1">
    <citation type="submission" date="2021-01" db="EMBL/GenBank/DDBJ databases">
        <title>Whole genome shotgun sequence of Rugosimonospora africana NBRC 104875.</title>
        <authorList>
            <person name="Komaki H."/>
            <person name="Tamura T."/>
        </authorList>
    </citation>
    <scope>NUCLEOTIDE SEQUENCE</scope>
    <source>
        <strain evidence="4">NBRC 104875</strain>
    </source>
</reference>
<keyword evidence="5" id="KW-1185">Reference proteome</keyword>
<protein>
    <submittedName>
        <fullName evidence="4">Uncharacterized protein</fullName>
    </submittedName>
</protein>
<dbReference type="InterPro" id="IPR007921">
    <property type="entry name" value="CHAP_dom"/>
</dbReference>
<keyword evidence="1" id="KW-0732">Signal</keyword>